<evidence type="ECO:0008006" key="5">
    <source>
        <dbReference type="Google" id="ProtNLM"/>
    </source>
</evidence>
<comment type="similarity">
    <text evidence="1">Belongs to the ATP-dependent AMP-binding enzyme family.</text>
</comment>
<dbReference type="InterPro" id="IPR032387">
    <property type="entry name" value="ACAS_N"/>
</dbReference>
<dbReference type="GO" id="GO:0050218">
    <property type="term" value="F:propionate-CoA ligase activity"/>
    <property type="evidence" value="ECO:0007669"/>
    <property type="project" value="TreeGrafter"/>
</dbReference>
<dbReference type="InterPro" id="IPR000873">
    <property type="entry name" value="AMP-dep_synth/lig_dom"/>
</dbReference>
<dbReference type="EMBL" id="UINC01106909">
    <property type="protein sequence ID" value="SVC71902.1"/>
    <property type="molecule type" value="Genomic_DNA"/>
</dbReference>
<accession>A0A382PIV7</accession>
<dbReference type="Gene3D" id="3.40.50.12780">
    <property type="entry name" value="N-terminal domain of ligase-like"/>
    <property type="match status" value="1"/>
</dbReference>
<gene>
    <name evidence="4" type="ORF">METZ01_LOCUS324756</name>
</gene>
<protein>
    <recommendedName>
        <fullName evidence="5">AMP-dependent synthetase/ligase domain-containing protein</fullName>
    </recommendedName>
</protein>
<organism evidence="4">
    <name type="scientific">marine metagenome</name>
    <dbReference type="NCBI Taxonomy" id="408172"/>
    <lineage>
        <taxon>unclassified sequences</taxon>
        <taxon>metagenomes</taxon>
        <taxon>ecological metagenomes</taxon>
    </lineage>
</organism>
<dbReference type="Pfam" id="PF16177">
    <property type="entry name" value="ACAS_N"/>
    <property type="match status" value="1"/>
</dbReference>
<evidence type="ECO:0000313" key="4">
    <source>
        <dbReference type="EMBL" id="SVC71902.1"/>
    </source>
</evidence>
<feature type="domain" description="AMP-dependent synthetase/ligase" evidence="2">
    <location>
        <begin position="85"/>
        <end position="172"/>
    </location>
</feature>
<dbReference type="PANTHER" id="PTHR43347">
    <property type="entry name" value="ACYL-COA SYNTHETASE"/>
    <property type="match status" value="1"/>
</dbReference>
<name>A0A382PIV7_9ZZZZ</name>
<dbReference type="Pfam" id="PF00501">
    <property type="entry name" value="AMP-binding"/>
    <property type="match status" value="1"/>
</dbReference>
<feature type="non-terminal residue" evidence="4">
    <location>
        <position position="1"/>
    </location>
</feature>
<proteinExistence type="inferred from homology"/>
<dbReference type="InterPro" id="IPR042099">
    <property type="entry name" value="ANL_N_sf"/>
</dbReference>
<evidence type="ECO:0000259" key="2">
    <source>
        <dbReference type="Pfam" id="PF00501"/>
    </source>
</evidence>
<evidence type="ECO:0000256" key="1">
    <source>
        <dbReference type="ARBA" id="ARBA00006432"/>
    </source>
</evidence>
<feature type="domain" description="Acetyl-coenzyme A synthetase N-terminal" evidence="3">
    <location>
        <begin position="24"/>
        <end position="77"/>
    </location>
</feature>
<reference evidence="4" key="1">
    <citation type="submission" date="2018-05" db="EMBL/GenBank/DDBJ databases">
        <authorList>
            <person name="Lanie J.A."/>
            <person name="Ng W.-L."/>
            <person name="Kazmierczak K.M."/>
            <person name="Andrzejewski T.M."/>
            <person name="Davidsen T.M."/>
            <person name="Wayne K.J."/>
            <person name="Tettelin H."/>
            <person name="Glass J.I."/>
            <person name="Rusch D."/>
            <person name="Podicherti R."/>
            <person name="Tsui H.-C.T."/>
            <person name="Winkler M.E."/>
        </authorList>
    </citation>
    <scope>NUCLEOTIDE SEQUENCE</scope>
</reference>
<evidence type="ECO:0000259" key="3">
    <source>
        <dbReference type="Pfam" id="PF16177"/>
    </source>
</evidence>
<dbReference type="SUPFAM" id="SSF56801">
    <property type="entry name" value="Acetyl-CoA synthetase-like"/>
    <property type="match status" value="1"/>
</dbReference>
<dbReference type="AlphaFoldDB" id="A0A382PIV7"/>
<dbReference type="PANTHER" id="PTHR43347:SF3">
    <property type="entry name" value="ACYL-COA SYNTHETASE SHORT-CHAIN FAMILY MEMBER 3, MITOCHONDRIAL"/>
    <property type="match status" value="1"/>
</dbReference>
<sequence>LKFNTTGESKKVKKSSRLMKKNFEKIYNESIKKPEEFWQKISDDIFSFKKPTQILNKDKAPFYKWFGNGITNTCYNALDLHIDEGRGNKTALIYDSPITSNKKKFTYKELKEKVSKFAGALKSQGINKGDRVIIYMPMIPEAVVAMLACGRIGAIHSVVFGGFASNELASRID</sequence>
<feature type="non-terminal residue" evidence="4">
    <location>
        <position position="173"/>
    </location>
</feature>